<reference evidence="2 3" key="1">
    <citation type="submission" date="2017-10" db="EMBL/GenBank/DDBJ databases">
        <title>Novel microbial diversity and functional potential in the marine mammal oral microbiome.</title>
        <authorList>
            <person name="Dudek N.K."/>
            <person name="Sun C.L."/>
            <person name="Burstein D."/>
            <person name="Kantor R.S."/>
            <person name="Aliaga Goltsman D.S."/>
            <person name="Bik E.M."/>
            <person name="Thomas B.C."/>
            <person name="Banfield J.F."/>
            <person name="Relman D.A."/>
        </authorList>
    </citation>
    <scope>NUCLEOTIDE SEQUENCE [LARGE SCALE GENOMIC DNA]</scope>
    <source>
        <strain evidence="2">DOLJORAL78_47_202</strain>
    </source>
</reference>
<keyword evidence="1" id="KW-0812">Transmembrane</keyword>
<accession>A0A2G6MSE6</accession>
<dbReference type="EMBL" id="PDTI01000020">
    <property type="protein sequence ID" value="PIE63028.1"/>
    <property type="molecule type" value="Genomic_DNA"/>
</dbReference>
<organism evidence="2 3">
    <name type="scientific">Desulfobacter postgatei</name>
    <dbReference type="NCBI Taxonomy" id="2293"/>
    <lineage>
        <taxon>Bacteria</taxon>
        <taxon>Pseudomonadati</taxon>
        <taxon>Thermodesulfobacteriota</taxon>
        <taxon>Desulfobacteria</taxon>
        <taxon>Desulfobacterales</taxon>
        <taxon>Desulfobacteraceae</taxon>
        <taxon>Desulfobacter</taxon>
    </lineage>
</organism>
<proteinExistence type="predicted"/>
<dbReference type="AlphaFoldDB" id="A0A2G6MSE6"/>
<protein>
    <submittedName>
        <fullName evidence="2">Uncharacterized protein</fullName>
    </submittedName>
</protein>
<sequence length="106" mass="11802">MNIPIDKLAVFDIIKDLDCIVVVLAVSEEIFAQVTAMGRMSLMISALVLGAAILILWIVTASVVRPISQVEKGLRACLIIRESKRNSMKMRTNFHKFSVNSRTIDI</sequence>
<keyword evidence="1" id="KW-1133">Transmembrane helix</keyword>
<dbReference type="Proteomes" id="UP000231203">
    <property type="component" value="Unassembled WGS sequence"/>
</dbReference>
<feature type="non-terminal residue" evidence="2">
    <location>
        <position position="106"/>
    </location>
</feature>
<evidence type="ECO:0000313" key="3">
    <source>
        <dbReference type="Proteomes" id="UP000231203"/>
    </source>
</evidence>
<feature type="transmembrane region" description="Helical" evidence="1">
    <location>
        <begin position="42"/>
        <end position="64"/>
    </location>
</feature>
<evidence type="ECO:0000256" key="1">
    <source>
        <dbReference type="SAM" id="Phobius"/>
    </source>
</evidence>
<comment type="caution">
    <text evidence="2">The sequence shown here is derived from an EMBL/GenBank/DDBJ whole genome shotgun (WGS) entry which is preliminary data.</text>
</comment>
<keyword evidence="1" id="KW-0472">Membrane</keyword>
<gene>
    <name evidence="2" type="ORF">CSA25_02220</name>
</gene>
<evidence type="ECO:0000313" key="2">
    <source>
        <dbReference type="EMBL" id="PIE63028.1"/>
    </source>
</evidence>
<name>A0A2G6MSE6_9BACT</name>